<gene>
    <name evidence="3" type="ORF">LAESUDRAFT_722244</name>
</gene>
<keyword evidence="4" id="KW-1185">Reference proteome</keyword>
<name>A0A165GAY8_9APHY</name>
<dbReference type="InterPro" id="IPR036778">
    <property type="entry name" value="OHCU_decarboxylase_sf"/>
</dbReference>
<dbReference type="GeneID" id="63825194"/>
<dbReference type="Gene3D" id="1.10.3330.10">
    <property type="entry name" value="Oxo-4-hydroxy-4-carboxy-5-ureidoimidazoline decarboxylase"/>
    <property type="match status" value="1"/>
</dbReference>
<dbReference type="RefSeq" id="XP_040767832.1">
    <property type="nucleotide sequence ID" value="XM_040908165.1"/>
</dbReference>
<dbReference type="InParanoid" id="A0A165GAY8"/>
<dbReference type="GO" id="GO:0006144">
    <property type="term" value="P:purine nucleobase metabolic process"/>
    <property type="evidence" value="ECO:0007669"/>
    <property type="project" value="UniProtKB-KW"/>
</dbReference>
<dbReference type="EMBL" id="KV427610">
    <property type="protein sequence ID" value="KZT10092.1"/>
    <property type="molecule type" value="Genomic_DNA"/>
</dbReference>
<reference evidence="3 4" key="1">
    <citation type="journal article" date="2016" name="Mol. Biol. Evol.">
        <title>Comparative Genomics of Early-Diverging Mushroom-Forming Fungi Provides Insights into the Origins of Lignocellulose Decay Capabilities.</title>
        <authorList>
            <person name="Nagy L.G."/>
            <person name="Riley R."/>
            <person name="Tritt A."/>
            <person name="Adam C."/>
            <person name="Daum C."/>
            <person name="Floudas D."/>
            <person name="Sun H."/>
            <person name="Yadav J.S."/>
            <person name="Pangilinan J."/>
            <person name="Larsson K.H."/>
            <person name="Matsuura K."/>
            <person name="Barry K."/>
            <person name="Labutti K."/>
            <person name="Kuo R."/>
            <person name="Ohm R.A."/>
            <person name="Bhattacharya S.S."/>
            <person name="Shirouzu T."/>
            <person name="Yoshinaga Y."/>
            <person name="Martin F.M."/>
            <person name="Grigoriev I.V."/>
            <person name="Hibbett D.S."/>
        </authorList>
    </citation>
    <scope>NUCLEOTIDE SEQUENCE [LARGE SCALE GENOMIC DNA]</scope>
    <source>
        <strain evidence="3 4">93-53</strain>
    </source>
</reference>
<dbReference type="AlphaFoldDB" id="A0A165GAY8"/>
<proteinExistence type="predicted"/>
<dbReference type="Proteomes" id="UP000076871">
    <property type="component" value="Unassembled WGS sequence"/>
</dbReference>
<evidence type="ECO:0000259" key="2">
    <source>
        <dbReference type="Pfam" id="PF09349"/>
    </source>
</evidence>
<accession>A0A165GAY8</accession>
<organism evidence="3 4">
    <name type="scientific">Laetiporus sulphureus 93-53</name>
    <dbReference type="NCBI Taxonomy" id="1314785"/>
    <lineage>
        <taxon>Eukaryota</taxon>
        <taxon>Fungi</taxon>
        <taxon>Dikarya</taxon>
        <taxon>Basidiomycota</taxon>
        <taxon>Agaricomycotina</taxon>
        <taxon>Agaricomycetes</taxon>
        <taxon>Polyporales</taxon>
        <taxon>Laetiporus</taxon>
    </lineage>
</organism>
<dbReference type="SUPFAM" id="SSF158694">
    <property type="entry name" value="UraD-Like"/>
    <property type="match status" value="1"/>
</dbReference>
<dbReference type="Pfam" id="PF09349">
    <property type="entry name" value="OHCU_decarbox"/>
    <property type="match status" value="1"/>
</dbReference>
<dbReference type="InterPro" id="IPR018020">
    <property type="entry name" value="OHCU_decarboxylase"/>
</dbReference>
<evidence type="ECO:0000313" key="4">
    <source>
        <dbReference type="Proteomes" id="UP000076871"/>
    </source>
</evidence>
<dbReference type="PANTHER" id="PTHR37987:SF1">
    <property type="entry name" value="OXO-4-HYDROXY-4-CARBOXY-5-UREIDOIMIDAZOLINE DECARBOXYLASE DOMAIN-CONTAINING PROTEIN"/>
    <property type="match status" value="1"/>
</dbReference>
<sequence>MSVLPPFNDVLSSNADAPGALAQAIATLFEPSPILYSSLAPELVSHIALSSVPLTSYSDLIDAALGVISRWDNQRRAEFIAGHPRIGEVKGLSHLSAKEQAAVATPPEVLARLAHLNACYEHRYPGLRYITFVNGRSRTVIKNEMEVVLGLEPSLSRDEPAVDSVNTVEIGSSEWKSELDRAVADVGRIAKSRLSALGTSA</sequence>
<protein>
    <recommendedName>
        <fullName evidence="2">Oxo-4-hydroxy-4-carboxy-5-ureidoimidazoline decarboxylase domain-containing protein</fullName>
    </recommendedName>
</protein>
<dbReference type="PANTHER" id="PTHR37987">
    <property type="entry name" value="CHROMOSOME 9, WHOLE GENOME SHOTGUN SEQUENCE"/>
    <property type="match status" value="1"/>
</dbReference>
<keyword evidence="1" id="KW-0659">Purine metabolism</keyword>
<evidence type="ECO:0000256" key="1">
    <source>
        <dbReference type="ARBA" id="ARBA00022631"/>
    </source>
</evidence>
<dbReference type="OrthoDB" id="5398391at2759"/>
<feature type="domain" description="Oxo-4-hydroxy-4-carboxy-5-ureidoimidazoline decarboxylase" evidence="2">
    <location>
        <begin position="19"/>
        <end position="146"/>
    </location>
</feature>
<evidence type="ECO:0000313" key="3">
    <source>
        <dbReference type="EMBL" id="KZT10092.1"/>
    </source>
</evidence>